<dbReference type="GO" id="GO:0009414">
    <property type="term" value="P:response to water deprivation"/>
    <property type="evidence" value="ECO:0000318"/>
    <property type="project" value="GO_Central"/>
</dbReference>
<keyword evidence="5" id="KW-0111">Calcium/phospholipid-binding</keyword>
<dbReference type="PRINTS" id="PR01814">
    <property type="entry name" value="ANNEXINPLANT"/>
</dbReference>
<dbReference type="Gramene" id="HORVU.MOREX.r2.5HG0402440.1">
    <property type="protein sequence ID" value="HORVU.MOREX.r2.5HG0402440.1"/>
    <property type="gene ID" value="HORVU.MOREX.r2.5HG0402440"/>
</dbReference>
<dbReference type="OrthoDB" id="37886at2759"/>
<evidence type="ECO:0000313" key="8">
    <source>
        <dbReference type="Proteomes" id="UP000011116"/>
    </source>
</evidence>
<keyword evidence="8" id="KW-1185">Reference proteome</keyword>
<dbReference type="GO" id="GO:0009408">
    <property type="term" value="P:response to heat"/>
    <property type="evidence" value="ECO:0000318"/>
    <property type="project" value="GO_Central"/>
</dbReference>
<accession>A0A8I6YEQ0</accession>
<dbReference type="SMR" id="A0A8I6YEQ0"/>
<dbReference type="PANTHER" id="PTHR10502:SF190">
    <property type="entry name" value="OS09G0453300 PROTEIN"/>
    <property type="match status" value="1"/>
</dbReference>
<name>A0A8I6YEQ0_HORVV</name>
<reference evidence="7" key="2">
    <citation type="submission" date="2020-10" db="EMBL/GenBank/DDBJ databases">
        <authorList>
            <person name="Scholz U."/>
            <person name="Mascher M."/>
            <person name="Fiebig A."/>
        </authorList>
    </citation>
    <scope>NUCLEOTIDE SEQUENCE [LARGE SCALE GENOMIC DNA]</scope>
    <source>
        <strain evidence="7">cv. Morex</strain>
    </source>
</reference>
<sequence>MASRSPATAGFESECREIHGACDEPRRLIRYLAHRSAPERQQIKATYRTMFGEDPVGRLHKTLTANQDNELCNLLYLWMLDLAERDAIMARDAIESGAAADYRALVEIFTRRKQDQLFFTKQAYLARFKKNLEQDMVTDPSHPYQRLLVALATSHKSHHDEPSRHIAKCDARRLYDAKNGATGSVDEAAILEMFSKRSIPQLRLALCSYKHIYGHDFTKALKKNSAGDFVESLKVVVKCIHSPSNYYCKLLQRSMQRPETNKRLVARAILGSDDVGVNEIKLAFKSNFGKNLEDFIHESLPQSDYRDFLWIWQGGQCPVAS</sequence>
<dbReference type="PANTHER" id="PTHR10502">
    <property type="entry name" value="ANNEXIN"/>
    <property type="match status" value="1"/>
</dbReference>
<dbReference type="SUPFAM" id="SSF47874">
    <property type="entry name" value="Annexin"/>
    <property type="match status" value="1"/>
</dbReference>
<dbReference type="GO" id="GO:0005886">
    <property type="term" value="C:plasma membrane"/>
    <property type="evidence" value="ECO:0000318"/>
    <property type="project" value="GO_Central"/>
</dbReference>
<dbReference type="GO" id="GO:0009651">
    <property type="term" value="P:response to salt stress"/>
    <property type="evidence" value="ECO:0000318"/>
    <property type="project" value="GO_Central"/>
</dbReference>
<dbReference type="Gene3D" id="1.10.220.10">
    <property type="entry name" value="Annexin"/>
    <property type="match status" value="4"/>
</dbReference>
<protein>
    <recommendedName>
        <fullName evidence="9">Annexin</fullName>
    </recommendedName>
</protein>
<dbReference type="GO" id="GO:0005737">
    <property type="term" value="C:cytoplasm"/>
    <property type="evidence" value="ECO:0000318"/>
    <property type="project" value="GO_Central"/>
</dbReference>
<evidence type="ECO:0000256" key="3">
    <source>
        <dbReference type="ARBA" id="ARBA00022837"/>
    </source>
</evidence>
<evidence type="ECO:0000256" key="6">
    <source>
        <dbReference type="PIRSR" id="PIRSR609118-1"/>
    </source>
</evidence>
<keyword evidence="4" id="KW-0041">Annexin</keyword>
<dbReference type="Gramene" id="HORVU.MOREX.r3.5HG0485970.1">
    <property type="protein sequence ID" value="HORVU.MOREX.r3.5HG0485970.1"/>
    <property type="gene ID" value="HORVU.MOREX.r3.5HG0485970"/>
</dbReference>
<evidence type="ECO:0000256" key="1">
    <source>
        <dbReference type="ARBA" id="ARBA00022723"/>
    </source>
</evidence>
<dbReference type="Pfam" id="PF00191">
    <property type="entry name" value="Annexin"/>
    <property type="match status" value="2"/>
</dbReference>
<evidence type="ECO:0000313" key="7">
    <source>
        <dbReference type="EnsemblPlants" id="HORVU.MOREX.r3.5HG0485970.1"/>
    </source>
</evidence>
<dbReference type="GeneID" id="123398557"/>
<keyword evidence="3 6" id="KW-0106">Calcium</keyword>
<dbReference type="GO" id="GO:0005509">
    <property type="term" value="F:calcium ion binding"/>
    <property type="evidence" value="ECO:0007669"/>
    <property type="project" value="InterPro"/>
</dbReference>
<evidence type="ECO:0000256" key="4">
    <source>
        <dbReference type="ARBA" id="ARBA00023216"/>
    </source>
</evidence>
<dbReference type="InterPro" id="IPR037104">
    <property type="entry name" value="Annexin_sf"/>
</dbReference>
<dbReference type="InterPro" id="IPR009118">
    <property type="entry name" value="AnnexinD_plant"/>
</dbReference>
<keyword evidence="2" id="KW-0677">Repeat</keyword>
<reference evidence="7" key="3">
    <citation type="submission" date="2022-01" db="UniProtKB">
        <authorList>
            <consortium name="EnsemblPlants"/>
        </authorList>
    </citation>
    <scope>IDENTIFICATION</scope>
    <source>
        <strain evidence="7">subsp. vulgare</strain>
    </source>
</reference>
<keyword evidence="1 6" id="KW-0479">Metal-binding</keyword>
<reference evidence="8" key="1">
    <citation type="journal article" date="2012" name="Nature">
        <title>A physical, genetic and functional sequence assembly of the barley genome.</title>
        <authorList>
            <consortium name="The International Barley Genome Sequencing Consortium"/>
            <person name="Mayer K.F."/>
            <person name="Waugh R."/>
            <person name="Brown J.W."/>
            <person name="Schulman A."/>
            <person name="Langridge P."/>
            <person name="Platzer M."/>
            <person name="Fincher G.B."/>
            <person name="Muehlbauer G.J."/>
            <person name="Sato K."/>
            <person name="Close T.J."/>
            <person name="Wise R.P."/>
            <person name="Stein N."/>
        </authorList>
    </citation>
    <scope>NUCLEOTIDE SEQUENCE [LARGE SCALE GENOMIC DNA]</scope>
    <source>
        <strain evidence="8">cv. Morex</strain>
    </source>
</reference>
<dbReference type="GO" id="GO:0001786">
    <property type="term" value="F:phosphatidylserine binding"/>
    <property type="evidence" value="ECO:0000318"/>
    <property type="project" value="GO_Central"/>
</dbReference>
<dbReference type="Proteomes" id="UP000011116">
    <property type="component" value="Chromosome 5H"/>
</dbReference>
<evidence type="ECO:0000256" key="5">
    <source>
        <dbReference type="ARBA" id="ARBA00023302"/>
    </source>
</evidence>
<dbReference type="RefSeq" id="XP_044948950.1">
    <property type="nucleotide sequence ID" value="XM_045093015.1"/>
</dbReference>
<dbReference type="OMA" id="KEIHDSW"/>
<dbReference type="AlphaFoldDB" id="A0A8I6YEQ0"/>
<dbReference type="GO" id="GO:0005544">
    <property type="term" value="F:calcium-dependent phospholipid binding"/>
    <property type="evidence" value="ECO:0000318"/>
    <property type="project" value="GO_Central"/>
</dbReference>
<feature type="binding site" evidence="6">
    <location>
        <position position="257"/>
    </location>
    <ligand>
        <name>Ca(2+)</name>
        <dbReference type="ChEBI" id="CHEBI:29108"/>
        <label>2</label>
    </ligand>
</feature>
<dbReference type="InterPro" id="IPR018502">
    <property type="entry name" value="Annexin_repeat"/>
</dbReference>
<evidence type="ECO:0000256" key="2">
    <source>
        <dbReference type="ARBA" id="ARBA00022737"/>
    </source>
</evidence>
<proteinExistence type="predicted"/>
<dbReference type="PROSITE" id="PS51897">
    <property type="entry name" value="ANNEXIN_2"/>
    <property type="match status" value="2"/>
</dbReference>
<dbReference type="KEGG" id="hvg:123398557"/>
<gene>
    <name evidence="7" type="primary">LOC123398557</name>
</gene>
<organism evidence="7 8">
    <name type="scientific">Hordeum vulgare subsp. vulgare</name>
    <name type="common">Domesticated barley</name>
    <dbReference type="NCBI Taxonomy" id="112509"/>
    <lineage>
        <taxon>Eukaryota</taxon>
        <taxon>Viridiplantae</taxon>
        <taxon>Streptophyta</taxon>
        <taxon>Embryophyta</taxon>
        <taxon>Tracheophyta</taxon>
        <taxon>Spermatophyta</taxon>
        <taxon>Magnoliopsida</taxon>
        <taxon>Liliopsida</taxon>
        <taxon>Poales</taxon>
        <taxon>Poaceae</taxon>
        <taxon>BOP clade</taxon>
        <taxon>Pooideae</taxon>
        <taxon>Triticodae</taxon>
        <taxon>Triticeae</taxon>
        <taxon>Hordeinae</taxon>
        <taxon>Hordeum</taxon>
    </lineage>
</organism>
<dbReference type="GO" id="GO:0009409">
    <property type="term" value="P:response to cold"/>
    <property type="evidence" value="ECO:0000318"/>
    <property type="project" value="GO_Central"/>
</dbReference>
<evidence type="ECO:0008006" key="9">
    <source>
        <dbReference type="Google" id="ProtNLM"/>
    </source>
</evidence>
<dbReference type="SMART" id="SM00335">
    <property type="entry name" value="ANX"/>
    <property type="match status" value="3"/>
</dbReference>
<dbReference type="EnsemblPlants" id="HORVU.MOREX.r3.5HG0485970.1">
    <property type="protein sequence ID" value="HORVU.MOREX.r3.5HG0485970.1"/>
    <property type="gene ID" value="HORVU.MOREX.r3.5HG0485970"/>
</dbReference>